<keyword evidence="6" id="KW-0547">Nucleotide-binding</keyword>
<dbReference type="GO" id="GO:0000287">
    <property type="term" value="F:magnesium ion binding"/>
    <property type="evidence" value="ECO:0007669"/>
    <property type="project" value="InterPro"/>
</dbReference>
<accession>A0AAE9ZF64</accession>
<reference evidence="14 15" key="2">
    <citation type="journal article" date="2022" name="Mar. Drugs">
        <title>Bioassay-Guided Fractionation Leads to the Detection of Cholic Acid Generated by the Rare Thalassomonas sp.</title>
        <authorList>
            <person name="Pheiffer F."/>
            <person name="Schneider Y.K."/>
            <person name="Hansen E.H."/>
            <person name="Andersen J.H."/>
            <person name="Isaksson J."/>
            <person name="Busche T."/>
            <person name="R C."/>
            <person name="Kalinowski J."/>
            <person name="Zyl L.V."/>
            <person name="Trindade M."/>
        </authorList>
    </citation>
    <scope>NUCLEOTIDE SEQUENCE [LARGE SCALE GENOMIC DNA]</scope>
    <source>
        <strain evidence="14 15">XOM25</strain>
    </source>
</reference>
<dbReference type="KEGG" id="tvd:SG34_031280"/>
<dbReference type="EMBL" id="CP059734">
    <property type="protein sequence ID" value="WDE09248.1"/>
    <property type="molecule type" value="Genomic_DNA"/>
</dbReference>
<dbReference type="InterPro" id="IPR015813">
    <property type="entry name" value="Pyrv/PenolPyrv_kinase-like_dom"/>
</dbReference>
<dbReference type="InterPro" id="IPR001697">
    <property type="entry name" value="Pyr_Knase"/>
</dbReference>
<dbReference type="EC" id="2.7.1.40" evidence="3 12"/>
<dbReference type="Pfam" id="PF00224">
    <property type="entry name" value="PK"/>
    <property type="match status" value="1"/>
</dbReference>
<protein>
    <recommendedName>
        <fullName evidence="3 12">Pyruvate kinase</fullName>
        <ecNumber evidence="3 12">2.7.1.40</ecNumber>
    </recommendedName>
</protein>
<name>A0AAE9ZF64_9GAMM</name>
<evidence type="ECO:0000259" key="13">
    <source>
        <dbReference type="Pfam" id="PF00224"/>
    </source>
</evidence>
<evidence type="ECO:0000256" key="4">
    <source>
        <dbReference type="ARBA" id="ARBA00022679"/>
    </source>
</evidence>
<evidence type="ECO:0000256" key="8">
    <source>
        <dbReference type="ARBA" id="ARBA00022840"/>
    </source>
</evidence>
<evidence type="ECO:0000256" key="11">
    <source>
        <dbReference type="ARBA" id="ARBA00023317"/>
    </source>
</evidence>
<evidence type="ECO:0000256" key="5">
    <source>
        <dbReference type="ARBA" id="ARBA00022723"/>
    </source>
</evidence>
<evidence type="ECO:0000313" key="14">
    <source>
        <dbReference type="EMBL" id="WDE09248.1"/>
    </source>
</evidence>
<evidence type="ECO:0000256" key="7">
    <source>
        <dbReference type="ARBA" id="ARBA00022777"/>
    </source>
</evidence>
<proteinExistence type="inferred from homology"/>
<keyword evidence="7 12" id="KW-0418">Kinase</keyword>
<evidence type="ECO:0000313" key="15">
    <source>
        <dbReference type="Proteomes" id="UP000032352"/>
    </source>
</evidence>
<dbReference type="Gene3D" id="3.20.20.60">
    <property type="entry name" value="Phosphoenolpyruvate-binding domains"/>
    <property type="match status" value="1"/>
</dbReference>
<dbReference type="InterPro" id="IPR011037">
    <property type="entry name" value="Pyrv_Knase-like_insert_dom_sf"/>
</dbReference>
<gene>
    <name evidence="14" type="ORF">SG34_031280</name>
</gene>
<feature type="domain" description="Pyruvate kinase barrel" evidence="13">
    <location>
        <begin position="3"/>
        <end position="302"/>
    </location>
</feature>
<dbReference type="InterPro" id="IPR015806">
    <property type="entry name" value="Pyrv_Knase_insert_dom_sf"/>
</dbReference>
<keyword evidence="4 12" id="KW-0808">Transferase</keyword>
<keyword evidence="8" id="KW-0067">ATP-binding</keyword>
<evidence type="ECO:0000256" key="9">
    <source>
        <dbReference type="ARBA" id="ARBA00022842"/>
    </source>
</evidence>
<reference evidence="14 15" key="1">
    <citation type="journal article" date="2015" name="Genome Announc.">
        <title>Draft Genome Sequences of Marine Isolates of Thalassomonas viridans and Thalassomonas actiniarum.</title>
        <authorList>
            <person name="Olonade I."/>
            <person name="van Zyl L.J."/>
            <person name="Trindade M."/>
        </authorList>
    </citation>
    <scope>NUCLEOTIDE SEQUENCE [LARGE SCALE GENOMIC DNA]</scope>
    <source>
        <strain evidence="14 15">XOM25</strain>
    </source>
</reference>
<evidence type="ECO:0000256" key="3">
    <source>
        <dbReference type="ARBA" id="ARBA00012142"/>
    </source>
</evidence>
<sequence length="321" mass="36348">MKKIIATVGPSLLHRVPLTQVHHERNIYRINGAHGTLADIENYILTIREQVPDAEILMDLPGNKIRTANLASPVKLVKGETFELAFEQTNYTDFYRHIQVGDQVWANDSIFHFVVDHIDTGRQVIRFMSHSTGELHNNKGMHVRGIHQDMPFLFEKDLALIGLANKHQLAYVGLSFVRHAADIKEAKQVINPQTALISKVETKSAVDHLNEILAEVDYILIDRGDLSTEVSLEKIPAFQAFIVNKALYHNKKVFLATQFLKNMEIHPVPTIPEVIDMYNTLRSGIYGVQMSEETAIGQHPKACLDTIVKLMNEIANETRYP</sequence>
<dbReference type="InterPro" id="IPR040442">
    <property type="entry name" value="Pyrv_kinase-like_dom_sf"/>
</dbReference>
<dbReference type="PRINTS" id="PR01050">
    <property type="entry name" value="PYRUVTKNASE"/>
</dbReference>
<keyword evidence="11" id="KW-0670">Pyruvate</keyword>
<evidence type="ECO:0000256" key="6">
    <source>
        <dbReference type="ARBA" id="ARBA00022741"/>
    </source>
</evidence>
<evidence type="ECO:0000256" key="10">
    <source>
        <dbReference type="ARBA" id="ARBA00023152"/>
    </source>
</evidence>
<dbReference type="Gene3D" id="2.40.33.10">
    <property type="entry name" value="PK beta-barrel domain-like"/>
    <property type="match status" value="1"/>
</dbReference>
<keyword evidence="9 12" id="KW-0460">Magnesium</keyword>
<comment type="catalytic activity">
    <reaction evidence="12">
        <text>pyruvate + ATP = phosphoenolpyruvate + ADP + H(+)</text>
        <dbReference type="Rhea" id="RHEA:18157"/>
        <dbReference type="ChEBI" id="CHEBI:15361"/>
        <dbReference type="ChEBI" id="CHEBI:15378"/>
        <dbReference type="ChEBI" id="CHEBI:30616"/>
        <dbReference type="ChEBI" id="CHEBI:58702"/>
        <dbReference type="ChEBI" id="CHEBI:456216"/>
        <dbReference type="EC" id="2.7.1.40"/>
    </reaction>
</comment>
<dbReference type="SUPFAM" id="SSF50800">
    <property type="entry name" value="PK beta-barrel domain-like"/>
    <property type="match status" value="1"/>
</dbReference>
<dbReference type="Proteomes" id="UP000032352">
    <property type="component" value="Chromosome pTvir"/>
</dbReference>
<dbReference type="SUPFAM" id="SSF51621">
    <property type="entry name" value="Phosphoenolpyruvate/pyruvate domain"/>
    <property type="match status" value="1"/>
</dbReference>
<evidence type="ECO:0000256" key="12">
    <source>
        <dbReference type="RuleBase" id="RU000504"/>
    </source>
</evidence>
<keyword evidence="10 12" id="KW-0324">Glycolysis</keyword>
<comment type="pathway">
    <text evidence="1 12">Carbohydrate degradation; glycolysis; pyruvate from D-glyceraldehyde 3-phosphate: step 5/5.</text>
</comment>
<organism evidence="14 15">
    <name type="scientific">Thalassomonas viridans</name>
    <dbReference type="NCBI Taxonomy" id="137584"/>
    <lineage>
        <taxon>Bacteria</taxon>
        <taxon>Pseudomonadati</taxon>
        <taxon>Pseudomonadota</taxon>
        <taxon>Gammaproteobacteria</taxon>
        <taxon>Alteromonadales</taxon>
        <taxon>Colwelliaceae</taxon>
        <taxon>Thalassomonas</taxon>
    </lineage>
</organism>
<dbReference type="GO" id="GO:0004743">
    <property type="term" value="F:pyruvate kinase activity"/>
    <property type="evidence" value="ECO:0007669"/>
    <property type="project" value="UniProtKB-EC"/>
</dbReference>
<keyword evidence="5" id="KW-0479">Metal-binding</keyword>
<dbReference type="GO" id="GO:0016301">
    <property type="term" value="F:kinase activity"/>
    <property type="evidence" value="ECO:0007669"/>
    <property type="project" value="UniProtKB-KW"/>
</dbReference>
<comment type="similarity">
    <text evidence="2 12">Belongs to the pyruvate kinase family.</text>
</comment>
<dbReference type="GO" id="GO:0030955">
    <property type="term" value="F:potassium ion binding"/>
    <property type="evidence" value="ECO:0007669"/>
    <property type="project" value="InterPro"/>
</dbReference>
<keyword evidence="15" id="KW-1185">Reference proteome</keyword>
<dbReference type="InterPro" id="IPR015793">
    <property type="entry name" value="Pyrv_Knase_brl"/>
</dbReference>
<evidence type="ECO:0000256" key="1">
    <source>
        <dbReference type="ARBA" id="ARBA00004997"/>
    </source>
</evidence>
<dbReference type="AlphaFoldDB" id="A0AAE9ZF64"/>
<dbReference type="GO" id="GO:0005524">
    <property type="term" value="F:ATP binding"/>
    <property type="evidence" value="ECO:0007669"/>
    <property type="project" value="UniProtKB-KW"/>
</dbReference>
<evidence type="ECO:0000256" key="2">
    <source>
        <dbReference type="ARBA" id="ARBA00008663"/>
    </source>
</evidence>
<dbReference type="PANTHER" id="PTHR11817">
    <property type="entry name" value="PYRUVATE KINASE"/>
    <property type="match status" value="1"/>
</dbReference>
<dbReference type="RefSeq" id="WP_044837557.1">
    <property type="nucleotide sequence ID" value="NZ_CP059734.1"/>
</dbReference>